<dbReference type="OrthoDB" id="175027at2"/>
<feature type="domain" description="Cytochrome c" evidence="5">
    <location>
        <begin position="791"/>
        <end position="923"/>
    </location>
</feature>
<dbReference type="InterPro" id="IPR009056">
    <property type="entry name" value="Cyt_c-like_dom"/>
</dbReference>
<keyword evidence="2 4" id="KW-0479">Metal-binding</keyword>
<dbReference type="AlphaFoldDB" id="A0A1T4YCN3"/>
<dbReference type="SUPFAM" id="SSF46626">
    <property type="entry name" value="Cytochrome c"/>
    <property type="match status" value="1"/>
</dbReference>
<evidence type="ECO:0000259" key="5">
    <source>
        <dbReference type="PROSITE" id="PS51007"/>
    </source>
</evidence>
<proteinExistence type="predicted"/>
<name>A0A1T4YCN3_9BACT</name>
<dbReference type="InterPro" id="IPR011042">
    <property type="entry name" value="6-blade_b-propeller_TolB-like"/>
</dbReference>
<dbReference type="Proteomes" id="UP000190774">
    <property type="component" value="Unassembled WGS sequence"/>
</dbReference>
<evidence type="ECO:0000256" key="3">
    <source>
        <dbReference type="ARBA" id="ARBA00023004"/>
    </source>
</evidence>
<protein>
    <submittedName>
        <fullName evidence="6">Putative membrane-bound dehydrogenase domain-containing protein</fullName>
    </submittedName>
</protein>
<accession>A0A1T4YCN3</accession>
<dbReference type="Pfam" id="PF23500">
    <property type="entry name" value="DUF7133"/>
    <property type="match status" value="1"/>
</dbReference>
<evidence type="ECO:0000256" key="1">
    <source>
        <dbReference type="ARBA" id="ARBA00022617"/>
    </source>
</evidence>
<dbReference type="Gene3D" id="1.25.10.10">
    <property type="entry name" value="Leucine-rich Repeat Variant"/>
    <property type="match status" value="1"/>
</dbReference>
<dbReference type="InterPro" id="IPR036909">
    <property type="entry name" value="Cyt_c-like_dom_sf"/>
</dbReference>
<keyword evidence="7" id="KW-1185">Reference proteome</keyword>
<dbReference type="NCBIfam" id="TIGR02604">
    <property type="entry name" value="Piru_Ver_Nterm"/>
    <property type="match status" value="1"/>
</dbReference>
<dbReference type="GO" id="GO:0020037">
    <property type="term" value="F:heme binding"/>
    <property type="evidence" value="ECO:0007669"/>
    <property type="project" value="InterPro"/>
</dbReference>
<sequence length="926" mass="102262">MNRLLLPFLATSVFAADFPKPFNSEKGEPMSAEETAATMELPPGFKCVVFASEPDVQQPIAMTWDPKGRLWVAENYTYAENPARWDTTLRDRIIILEDKDNDGKHDGRKVFWDKGAYLTSVEWGYGGAWILNNGTLSFIPDKNGDDEPDSEPEILLDGFNTKTIGHNIVNGLRWGPDGWLYGRHGITDTSAVGAPGTPNEKRVKMNCAIWRYHPTRKILETVAHGGTNSWGHDWNADGELFMINTVIGHLWHVIPGAYYRRMFGTHLNPHVYEIIEQTADHFHWDTGAEKWSDIRTGISNKTQELGGGHAHVGMLIYQGGLWPKEYEGAMLTCNLHGRRINVDRLEREGCGYVGKHAPDFMQAKDPWFRGIELLTCPDGNVIVSDWSDTGECHDNDGVHRTSGRIYKIVYGEPTKQGPVNVAAMKDEELVKLLASENNWWSRKALEQQYERGIAPALKPVPTLADADSTDGLTRLHLASSLQQLALDDRWPIATALAKHEEDANDRQQPLMIWYGIEPAVAADPMKGVQLIREAKIPTVRRLVARRITEEIEKQPAAVDALVALMSEIPDARKDVLDGMAAALNGWNKAPKPKGWDDLVRATGEALTGTGSPQDAAVHQLSTIFGGGRPMEELIPIIKDTEGDASARRNAFASLTRTAKPELMPIIRGLVNDKVIGTEARSALAAYDDPSIPKALLQPWPGRNQEQQNATVDTLISRPAYAHALLDYIKAGRATASVITPYQARAIVSLKDESLTKKLTEVWGELRDTPEAKKAEMEKWTAALTPAALAKGDAVKGKLIFMGTCAACHKLYGEGGMIGPDLTGGDRHKLTYLLENILDPSAIVPADYRMTIFKLKDGRTITGVIPEQNPKTVTVQTPAERLVLERTDIAEQQQLAMSLMPEGLLAALGEENVIHLMAYLQSTGPVK</sequence>
<dbReference type="InterPro" id="IPR011989">
    <property type="entry name" value="ARM-like"/>
</dbReference>
<dbReference type="PANTHER" id="PTHR33546">
    <property type="entry name" value="LARGE, MULTIFUNCTIONAL SECRETED PROTEIN-RELATED"/>
    <property type="match status" value="1"/>
</dbReference>
<evidence type="ECO:0000313" key="6">
    <source>
        <dbReference type="EMBL" id="SKA99592.1"/>
    </source>
</evidence>
<organism evidence="6 7">
    <name type="scientific">Prosthecobacter debontii</name>
    <dbReference type="NCBI Taxonomy" id="48467"/>
    <lineage>
        <taxon>Bacteria</taxon>
        <taxon>Pseudomonadati</taxon>
        <taxon>Verrucomicrobiota</taxon>
        <taxon>Verrucomicrobiia</taxon>
        <taxon>Verrucomicrobiales</taxon>
        <taxon>Verrucomicrobiaceae</taxon>
        <taxon>Prosthecobacter</taxon>
    </lineage>
</organism>
<dbReference type="GO" id="GO:0046872">
    <property type="term" value="F:metal ion binding"/>
    <property type="evidence" value="ECO:0007669"/>
    <property type="project" value="UniProtKB-KW"/>
</dbReference>
<dbReference type="PANTHER" id="PTHR33546:SF1">
    <property type="entry name" value="LARGE, MULTIFUNCTIONAL SECRETED PROTEIN"/>
    <property type="match status" value="1"/>
</dbReference>
<keyword evidence="3 4" id="KW-0408">Iron</keyword>
<dbReference type="STRING" id="48467.SAMN02745166_02981"/>
<dbReference type="Gene3D" id="1.10.760.10">
    <property type="entry name" value="Cytochrome c-like domain"/>
    <property type="match status" value="1"/>
</dbReference>
<dbReference type="RefSeq" id="WP_078814161.1">
    <property type="nucleotide sequence ID" value="NZ_FUYE01000009.1"/>
</dbReference>
<dbReference type="GO" id="GO:0009055">
    <property type="term" value="F:electron transfer activity"/>
    <property type="evidence" value="ECO:0007669"/>
    <property type="project" value="InterPro"/>
</dbReference>
<evidence type="ECO:0000256" key="2">
    <source>
        <dbReference type="ARBA" id="ARBA00022723"/>
    </source>
</evidence>
<gene>
    <name evidence="6" type="ORF">SAMN02745166_02981</name>
</gene>
<evidence type="ECO:0000256" key="4">
    <source>
        <dbReference type="PROSITE-ProRule" id="PRU00433"/>
    </source>
</evidence>
<dbReference type="InterPro" id="IPR013428">
    <property type="entry name" value="Membrane-bound_put_N"/>
</dbReference>
<dbReference type="InterPro" id="IPR011041">
    <property type="entry name" value="Quinoprot_gluc/sorb_DH_b-prop"/>
</dbReference>
<reference evidence="7" key="1">
    <citation type="submission" date="2017-02" db="EMBL/GenBank/DDBJ databases">
        <authorList>
            <person name="Varghese N."/>
            <person name="Submissions S."/>
        </authorList>
    </citation>
    <scope>NUCLEOTIDE SEQUENCE [LARGE SCALE GENOMIC DNA]</scope>
    <source>
        <strain evidence="7">ATCC 700200</strain>
    </source>
</reference>
<keyword evidence="1 4" id="KW-0349">Heme</keyword>
<dbReference type="SUPFAM" id="SSF50952">
    <property type="entry name" value="Soluble quinoprotein glucose dehydrogenase"/>
    <property type="match status" value="1"/>
</dbReference>
<dbReference type="EMBL" id="FUYE01000009">
    <property type="protein sequence ID" value="SKA99592.1"/>
    <property type="molecule type" value="Genomic_DNA"/>
</dbReference>
<dbReference type="PROSITE" id="PS51007">
    <property type="entry name" value="CYTC"/>
    <property type="match status" value="1"/>
</dbReference>
<dbReference type="Gene3D" id="2.120.10.30">
    <property type="entry name" value="TolB, C-terminal domain"/>
    <property type="match status" value="1"/>
</dbReference>
<dbReference type="NCBIfam" id="TIGR02603">
    <property type="entry name" value="CxxCH_TIGR02603"/>
    <property type="match status" value="1"/>
</dbReference>
<evidence type="ECO:0000313" key="7">
    <source>
        <dbReference type="Proteomes" id="UP000190774"/>
    </source>
</evidence>
<dbReference type="InterPro" id="IPR013427">
    <property type="entry name" value="Haem-bd_dom_put"/>
</dbReference>
<dbReference type="InterPro" id="IPR055557">
    <property type="entry name" value="DUF7133"/>
</dbReference>